<dbReference type="InterPro" id="IPR011856">
    <property type="entry name" value="tRNA_endonuc-like_dom_sf"/>
</dbReference>
<dbReference type="Gene3D" id="3.40.1350.10">
    <property type="match status" value="1"/>
</dbReference>
<dbReference type="Pfam" id="PF18899">
    <property type="entry name" value="DUF5655"/>
    <property type="match status" value="1"/>
</dbReference>
<evidence type="ECO:0000259" key="1">
    <source>
        <dbReference type="Pfam" id="PF18899"/>
    </source>
</evidence>
<feature type="domain" description="DUF5655" evidence="1">
    <location>
        <begin position="203"/>
        <end position="305"/>
    </location>
</feature>
<dbReference type="OrthoDB" id="3654724at2"/>
<dbReference type="EMBL" id="JJOA01000025">
    <property type="protein sequence ID" value="KEA56571.1"/>
    <property type="molecule type" value="Genomic_DNA"/>
</dbReference>
<accession>A0A071MJ91</accession>
<sequence length="308" mass="34625">MSDIQLFRLANGTANELPSQAAKLEKQLQGLIEANMPTFLGVRFLASEYATGNTHKGRIDSLGLDENGCPVIIEYKRHSNENVINQGLFYLDWLLDHQAEFRWLVMEKLGKDVTEQIDWSGTRLLCIATDFTRYDQHAVQQIPRNIELIRYKLFGDDLLLLELVNASNVPDAITAKTGGARETVVEPVNPKAVGKDKSSVELLETASPEVRDVYAQTAAFLNSLGDDVQEKPTKAYIAFRRLKNFACVVVKQQRLLIMLKLDPTTVSLEDGFTRDTSQTNFFGVELTLRTPADLERAKPMLERSYTEG</sequence>
<dbReference type="InterPro" id="IPR043714">
    <property type="entry name" value="DUF5655"/>
</dbReference>
<dbReference type="AlphaFoldDB" id="A0A071MJ91"/>
<evidence type="ECO:0000313" key="2">
    <source>
        <dbReference type="EMBL" id="KEA56571.1"/>
    </source>
</evidence>
<comment type="caution">
    <text evidence="2">The sequence shown here is derived from an EMBL/GenBank/DDBJ whole genome shotgun (WGS) entry which is preliminary data.</text>
</comment>
<dbReference type="GO" id="GO:0003676">
    <property type="term" value="F:nucleic acid binding"/>
    <property type="evidence" value="ECO:0007669"/>
    <property type="project" value="InterPro"/>
</dbReference>
<organism evidence="2">
    <name type="scientific">Burkholderia cenocepacia</name>
    <dbReference type="NCBI Taxonomy" id="95486"/>
    <lineage>
        <taxon>Bacteria</taxon>
        <taxon>Pseudomonadati</taxon>
        <taxon>Pseudomonadota</taxon>
        <taxon>Betaproteobacteria</taxon>
        <taxon>Burkholderiales</taxon>
        <taxon>Burkholderiaceae</taxon>
        <taxon>Burkholderia</taxon>
        <taxon>Burkholderia cepacia complex</taxon>
    </lineage>
</organism>
<proteinExistence type="predicted"/>
<name>A0A071MJ91_9BURK</name>
<reference evidence="2" key="1">
    <citation type="submission" date="2014-04" db="EMBL/GenBank/DDBJ databases">
        <title>In planta biocontrol of soil-borne Fusarium wilt of banana through a plant endophytic bacterium, Burkholderia cenocepacia 869T2.</title>
        <authorList>
            <person name="Ho Y.-N."/>
            <person name="Chiang H.-M."/>
            <person name="Chao C.-P."/>
            <person name="Su C.-C."/>
            <person name="Hsu H.-F."/>
            <person name="Guo C.-T."/>
            <person name="Hsieh J.-L."/>
            <person name="Huang C.-C."/>
        </authorList>
    </citation>
    <scope>NUCLEOTIDE SEQUENCE [LARGE SCALE GENOMIC DNA]</scope>
    <source>
        <strain evidence="2">869T2</strain>
    </source>
</reference>
<gene>
    <name evidence="2" type="ORF">DT99_25705</name>
</gene>
<protein>
    <submittedName>
        <fullName evidence="2">Transporter</fullName>
    </submittedName>
</protein>